<protein>
    <submittedName>
        <fullName evidence="1">Uncharacterized protein</fullName>
    </submittedName>
</protein>
<evidence type="ECO:0000313" key="2">
    <source>
        <dbReference type="Proteomes" id="UP000525298"/>
    </source>
</evidence>
<accession>A0A7W0CC22</accession>
<sequence length="87" mass="9997">MAKKYIWWQTPDKAAARPQRVIAQVMNIGDFSDVQVLDEELGEDCLKDTLKTVEAGQFNERSWTYWHYRLGLSGPGHAPPLPVRKLQ</sequence>
<comment type="caution">
    <text evidence="1">The sequence shown here is derived from an EMBL/GenBank/DDBJ whole genome shotgun (WGS) entry which is preliminary data.</text>
</comment>
<proteinExistence type="predicted"/>
<gene>
    <name evidence="1" type="ORF">HNR65_003265</name>
</gene>
<dbReference type="Proteomes" id="UP000525298">
    <property type="component" value="Unassembled WGS sequence"/>
</dbReference>
<name>A0A7W0CC22_9BACT</name>
<organism evidence="1 2">
    <name type="scientific">Desulfosalsimonas propionicica</name>
    <dbReference type="NCBI Taxonomy" id="332175"/>
    <lineage>
        <taxon>Bacteria</taxon>
        <taxon>Pseudomonadati</taxon>
        <taxon>Thermodesulfobacteriota</taxon>
        <taxon>Desulfobacteria</taxon>
        <taxon>Desulfobacterales</taxon>
        <taxon>Desulfosalsimonadaceae</taxon>
        <taxon>Desulfosalsimonas</taxon>
    </lineage>
</organism>
<evidence type="ECO:0000313" key="1">
    <source>
        <dbReference type="EMBL" id="MBA2882909.1"/>
    </source>
</evidence>
<dbReference type="EMBL" id="JACDUS010000014">
    <property type="protein sequence ID" value="MBA2882909.1"/>
    <property type="molecule type" value="Genomic_DNA"/>
</dbReference>
<reference evidence="1 2" key="1">
    <citation type="submission" date="2020-07" db="EMBL/GenBank/DDBJ databases">
        <title>Genomic Encyclopedia of Type Strains, Phase IV (KMG-IV): sequencing the most valuable type-strain genomes for metagenomic binning, comparative biology and taxonomic classification.</title>
        <authorList>
            <person name="Goeker M."/>
        </authorList>
    </citation>
    <scope>NUCLEOTIDE SEQUENCE [LARGE SCALE GENOMIC DNA]</scope>
    <source>
        <strain evidence="1 2">DSM 17721</strain>
    </source>
</reference>
<dbReference type="RefSeq" id="WP_181552531.1">
    <property type="nucleotide sequence ID" value="NZ_JACDUS010000014.1"/>
</dbReference>
<keyword evidence="2" id="KW-1185">Reference proteome</keyword>
<dbReference type="AlphaFoldDB" id="A0A7W0CC22"/>